<dbReference type="PRINTS" id="PR01270">
    <property type="entry name" value="HDASUPER"/>
</dbReference>
<dbReference type="InterPro" id="IPR000286">
    <property type="entry name" value="HDACs"/>
</dbReference>
<dbReference type="PANTHER" id="PTHR10625">
    <property type="entry name" value="HISTONE DEACETYLASE HDAC1-RELATED"/>
    <property type="match status" value="1"/>
</dbReference>
<dbReference type="SUPFAM" id="SSF52768">
    <property type="entry name" value="Arginase/deacetylase"/>
    <property type="match status" value="1"/>
</dbReference>
<dbReference type="STRING" id="1797593.A3A65_04670"/>
<dbReference type="InterPro" id="IPR037138">
    <property type="entry name" value="His_deacetylse_dom_sf"/>
</dbReference>
<proteinExistence type="inferred from homology"/>
<name>A0A1G1W415_9BACT</name>
<sequence length="300" mass="33503">MLHIIYHPEYLNYSFGPGHPFWPQRAKIFLELIKRQKRFAYTLHTPAKAMRQDLELAHTREYLDRVMQLAKTRGALSIDTPVSEGILDAAYYCAGGTELASRLALEGKRVINLLGGLHHAGKNNASGFCIFNDHAIAIKKLQKQKKIKTAFVFDIDVHAGQGTQEIFYDDPTVFTLSIHQDPRTIYPGVGFPNETGDGKGKGFNRNIILAPGSGEAEFLQAVREGLSLHAKFNANFTVLVLGADTYKGDPLADIKLELESYQTLGRLFSKIKRMCVLCAGGYSKQVPEIWLAFLDGFLER</sequence>
<dbReference type="GO" id="GO:0040029">
    <property type="term" value="P:epigenetic regulation of gene expression"/>
    <property type="evidence" value="ECO:0007669"/>
    <property type="project" value="TreeGrafter"/>
</dbReference>
<dbReference type="Gene3D" id="3.40.800.20">
    <property type="entry name" value="Histone deacetylase domain"/>
    <property type="match status" value="1"/>
</dbReference>
<evidence type="ECO:0000313" key="3">
    <source>
        <dbReference type="EMBL" id="OGY22419.1"/>
    </source>
</evidence>
<evidence type="ECO:0000259" key="2">
    <source>
        <dbReference type="Pfam" id="PF00850"/>
    </source>
</evidence>
<dbReference type="InterPro" id="IPR023696">
    <property type="entry name" value="Ureohydrolase_dom_sf"/>
</dbReference>
<feature type="domain" description="Histone deacetylase" evidence="2">
    <location>
        <begin position="19"/>
        <end position="293"/>
    </location>
</feature>
<protein>
    <recommendedName>
        <fullName evidence="2">Histone deacetylase domain-containing protein</fullName>
    </recommendedName>
</protein>
<comment type="similarity">
    <text evidence="1">Belongs to the histone deacetylase family.</text>
</comment>
<dbReference type="GO" id="GO:0004407">
    <property type="term" value="F:histone deacetylase activity"/>
    <property type="evidence" value="ECO:0007669"/>
    <property type="project" value="TreeGrafter"/>
</dbReference>
<organism evidence="3 4">
    <name type="scientific">Candidatus Chisholmbacteria bacterium RIFCSPLOWO2_01_FULL_49_14</name>
    <dbReference type="NCBI Taxonomy" id="1797593"/>
    <lineage>
        <taxon>Bacteria</taxon>
        <taxon>Candidatus Chisholmiibacteriota</taxon>
    </lineage>
</organism>
<comment type="caution">
    <text evidence="3">The sequence shown here is derived from an EMBL/GenBank/DDBJ whole genome shotgun (WGS) entry which is preliminary data.</text>
</comment>
<dbReference type="AlphaFoldDB" id="A0A1G1W415"/>
<dbReference type="EMBL" id="MHCL01000003">
    <property type="protein sequence ID" value="OGY22419.1"/>
    <property type="molecule type" value="Genomic_DNA"/>
</dbReference>
<dbReference type="InterPro" id="IPR023801">
    <property type="entry name" value="His_deacetylse_dom"/>
</dbReference>
<evidence type="ECO:0000313" key="4">
    <source>
        <dbReference type="Proteomes" id="UP000176723"/>
    </source>
</evidence>
<dbReference type="Pfam" id="PF00850">
    <property type="entry name" value="Hist_deacetyl"/>
    <property type="match status" value="1"/>
</dbReference>
<reference evidence="3 4" key="1">
    <citation type="journal article" date="2016" name="Nat. Commun.">
        <title>Thousands of microbial genomes shed light on interconnected biogeochemical processes in an aquifer system.</title>
        <authorList>
            <person name="Anantharaman K."/>
            <person name="Brown C.T."/>
            <person name="Hug L.A."/>
            <person name="Sharon I."/>
            <person name="Castelle C.J."/>
            <person name="Probst A.J."/>
            <person name="Thomas B.C."/>
            <person name="Singh A."/>
            <person name="Wilkins M.J."/>
            <person name="Karaoz U."/>
            <person name="Brodie E.L."/>
            <person name="Williams K.H."/>
            <person name="Hubbard S.S."/>
            <person name="Banfield J.F."/>
        </authorList>
    </citation>
    <scope>NUCLEOTIDE SEQUENCE [LARGE SCALE GENOMIC DNA]</scope>
</reference>
<gene>
    <name evidence="3" type="ORF">A3A65_04670</name>
</gene>
<dbReference type="Proteomes" id="UP000176723">
    <property type="component" value="Unassembled WGS sequence"/>
</dbReference>
<accession>A0A1G1W415</accession>
<evidence type="ECO:0000256" key="1">
    <source>
        <dbReference type="ARBA" id="ARBA00005947"/>
    </source>
</evidence>